<protein>
    <recommendedName>
        <fullName evidence="1">Rhodanese domain-containing protein</fullName>
    </recommendedName>
</protein>
<comment type="caution">
    <text evidence="2">The sequence shown here is derived from an EMBL/GenBank/DDBJ whole genome shotgun (WGS) entry which is preliminary data.</text>
</comment>
<evidence type="ECO:0000313" key="2">
    <source>
        <dbReference type="EMBL" id="GMI25511.1"/>
    </source>
</evidence>
<sequence length="130" mass="14258">MCSIKTIAPSVASERLSKSPDEWVYLDVRTEGEFSAYSVEDSFLLPVFLAGMEPAGSDWEEAIKGEWPVPVDAPSFVCGCKIGQRSIPAVMRLEALGYTAYNLEGGIDGWMREGLPIVTPQEPDPDDLFL</sequence>
<dbReference type="Proteomes" id="UP001165060">
    <property type="component" value="Unassembled WGS sequence"/>
</dbReference>
<dbReference type="InterPro" id="IPR036873">
    <property type="entry name" value="Rhodanese-like_dom_sf"/>
</dbReference>
<evidence type="ECO:0000259" key="1">
    <source>
        <dbReference type="PROSITE" id="PS50206"/>
    </source>
</evidence>
<name>A0ABQ6MG89_9STRA</name>
<keyword evidence="3" id="KW-1185">Reference proteome</keyword>
<dbReference type="PROSITE" id="PS50206">
    <property type="entry name" value="RHODANESE_3"/>
    <property type="match status" value="1"/>
</dbReference>
<feature type="domain" description="Rhodanese" evidence="1">
    <location>
        <begin position="19"/>
        <end position="119"/>
    </location>
</feature>
<dbReference type="Gene3D" id="3.40.250.10">
    <property type="entry name" value="Rhodanese-like domain"/>
    <property type="match status" value="1"/>
</dbReference>
<dbReference type="InterPro" id="IPR052367">
    <property type="entry name" value="Thiosulfate_ST/Rhodanese-like"/>
</dbReference>
<dbReference type="PANTHER" id="PTHR45431">
    <property type="entry name" value="RHODANESE-LIKE DOMAIN-CONTAINING PROTEIN 15, CHLOROPLASTIC"/>
    <property type="match status" value="1"/>
</dbReference>
<gene>
    <name evidence="2" type="ORF">TeGR_g1312</name>
</gene>
<dbReference type="PANTHER" id="PTHR45431:SF3">
    <property type="entry name" value="RHODANESE-LIKE DOMAIN-CONTAINING PROTEIN 15, CHLOROPLASTIC"/>
    <property type="match status" value="1"/>
</dbReference>
<dbReference type="CDD" id="cd00158">
    <property type="entry name" value="RHOD"/>
    <property type="match status" value="1"/>
</dbReference>
<accession>A0ABQ6MG89</accession>
<dbReference type="SMART" id="SM00450">
    <property type="entry name" value="RHOD"/>
    <property type="match status" value="1"/>
</dbReference>
<organism evidence="2 3">
    <name type="scientific">Tetraparma gracilis</name>
    <dbReference type="NCBI Taxonomy" id="2962635"/>
    <lineage>
        <taxon>Eukaryota</taxon>
        <taxon>Sar</taxon>
        <taxon>Stramenopiles</taxon>
        <taxon>Ochrophyta</taxon>
        <taxon>Bolidophyceae</taxon>
        <taxon>Parmales</taxon>
        <taxon>Triparmaceae</taxon>
        <taxon>Tetraparma</taxon>
    </lineage>
</organism>
<dbReference type="InterPro" id="IPR001763">
    <property type="entry name" value="Rhodanese-like_dom"/>
</dbReference>
<dbReference type="Pfam" id="PF00581">
    <property type="entry name" value="Rhodanese"/>
    <property type="match status" value="1"/>
</dbReference>
<proteinExistence type="predicted"/>
<evidence type="ECO:0000313" key="3">
    <source>
        <dbReference type="Proteomes" id="UP001165060"/>
    </source>
</evidence>
<reference evidence="2 3" key="1">
    <citation type="journal article" date="2023" name="Commun. Biol.">
        <title>Genome analysis of Parmales, the sister group of diatoms, reveals the evolutionary specialization of diatoms from phago-mixotrophs to photoautotrophs.</title>
        <authorList>
            <person name="Ban H."/>
            <person name="Sato S."/>
            <person name="Yoshikawa S."/>
            <person name="Yamada K."/>
            <person name="Nakamura Y."/>
            <person name="Ichinomiya M."/>
            <person name="Sato N."/>
            <person name="Blanc-Mathieu R."/>
            <person name="Endo H."/>
            <person name="Kuwata A."/>
            <person name="Ogata H."/>
        </authorList>
    </citation>
    <scope>NUCLEOTIDE SEQUENCE [LARGE SCALE GENOMIC DNA]</scope>
</reference>
<dbReference type="SUPFAM" id="SSF52821">
    <property type="entry name" value="Rhodanese/Cell cycle control phosphatase"/>
    <property type="match status" value="1"/>
</dbReference>
<dbReference type="EMBL" id="BRYB01002791">
    <property type="protein sequence ID" value="GMI25511.1"/>
    <property type="molecule type" value="Genomic_DNA"/>
</dbReference>